<dbReference type="Proteomes" id="UP000230423">
    <property type="component" value="Unassembled WGS sequence"/>
</dbReference>
<feature type="transmembrane region" description="Helical" evidence="2">
    <location>
        <begin position="71"/>
        <end position="89"/>
    </location>
</feature>
<sequence length="154" mass="17722">MAILFMFLFQITFFNAVMVLCCRREIAGRHSLFCYRVSQAGKRENDTCASSISTTLGDSLARFVSTTQGKILIVIFYFIYLTASINFALELPLGLDLKLLTPSGSYLADFLRAEERLFKEYGLYCFAVVRLRNWSLIDPNERRRLLALYDDLSR</sequence>
<dbReference type="InterPro" id="IPR000731">
    <property type="entry name" value="SSD"/>
</dbReference>
<dbReference type="GO" id="GO:0006897">
    <property type="term" value="P:endocytosis"/>
    <property type="evidence" value="ECO:0007669"/>
    <property type="project" value="TreeGrafter"/>
</dbReference>
<organism evidence="5 6">
    <name type="scientific">Teladorsagia circumcincta</name>
    <name type="common">Brown stomach worm</name>
    <name type="synonym">Ostertagia circumcincta</name>
    <dbReference type="NCBI Taxonomy" id="45464"/>
    <lineage>
        <taxon>Eukaryota</taxon>
        <taxon>Metazoa</taxon>
        <taxon>Ecdysozoa</taxon>
        <taxon>Nematoda</taxon>
        <taxon>Chromadorea</taxon>
        <taxon>Rhabditida</taxon>
        <taxon>Rhabditina</taxon>
        <taxon>Rhabditomorpha</taxon>
        <taxon>Strongyloidea</taxon>
        <taxon>Trichostrongylidae</taxon>
        <taxon>Teladorsagia</taxon>
    </lineage>
</organism>
<evidence type="ECO:0000256" key="1">
    <source>
        <dbReference type="ARBA" id="ARBA00005585"/>
    </source>
</evidence>
<dbReference type="InterPro" id="IPR051697">
    <property type="entry name" value="Patched_domain-protein"/>
</dbReference>
<accession>A0A2G9V2F6</accession>
<dbReference type="AlphaFoldDB" id="A0A2G9V2F6"/>
<proteinExistence type="inferred from homology"/>
<dbReference type="InterPro" id="IPR053958">
    <property type="entry name" value="HMGCR/SNAP/NPC1-like_SSD"/>
</dbReference>
<feature type="domain" description="SSD" evidence="4">
    <location>
        <begin position="1"/>
        <end position="20"/>
    </location>
</feature>
<feature type="chain" id="PRO_5013688365" description="SSD domain-containing protein" evidence="3">
    <location>
        <begin position="17"/>
        <end position="154"/>
    </location>
</feature>
<keyword evidence="3" id="KW-0732">Signal</keyword>
<name>A0A2G9V2F6_TELCI</name>
<dbReference type="PANTHER" id="PTHR10796">
    <property type="entry name" value="PATCHED-RELATED"/>
    <property type="match status" value="1"/>
</dbReference>
<keyword evidence="2" id="KW-0472">Membrane</keyword>
<dbReference type="PANTHER" id="PTHR10796:SF96">
    <property type="entry name" value="PATCHED-RELATED PROTEIN 9"/>
    <property type="match status" value="1"/>
</dbReference>
<keyword evidence="2" id="KW-1133">Transmembrane helix</keyword>
<evidence type="ECO:0000256" key="3">
    <source>
        <dbReference type="SAM" id="SignalP"/>
    </source>
</evidence>
<dbReference type="GO" id="GO:0018996">
    <property type="term" value="P:molting cycle, collagen and cuticulin-based cuticle"/>
    <property type="evidence" value="ECO:0007669"/>
    <property type="project" value="TreeGrafter"/>
</dbReference>
<dbReference type="OrthoDB" id="6510177at2759"/>
<evidence type="ECO:0000313" key="5">
    <source>
        <dbReference type="EMBL" id="PIO76691.1"/>
    </source>
</evidence>
<comment type="similarity">
    <text evidence="1">Belongs to the patched family.</text>
</comment>
<dbReference type="GO" id="GO:0005886">
    <property type="term" value="C:plasma membrane"/>
    <property type="evidence" value="ECO:0007669"/>
    <property type="project" value="TreeGrafter"/>
</dbReference>
<evidence type="ECO:0000256" key="2">
    <source>
        <dbReference type="SAM" id="Phobius"/>
    </source>
</evidence>
<keyword evidence="6" id="KW-1185">Reference proteome</keyword>
<reference evidence="5 6" key="1">
    <citation type="submission" date="2015-09" db="EMBL/GenBank/DDBJ databases">
        <title>Draft genome of the parasitic nematode Teladorsagia circumcincta isolate WARC Sus (inbred).</title>
        <authorList>
            <person name="Mitreva M."/>
        </authorList>
    </citation>
    <scope>NUCLEOTIDE SEQUENCE [LARGE SCALE GENOMIC DNA]</scope>
    <source>
        <strain evidence="5 6">S</strain>
    </source>
</reference>
<dbReference type="Pfam" id="PF12349">
    <property type="entry name" value="Sterol-sensing"/>
    <property type="match status" value="1"/>
</dbReference>
<dbReference type="PROSITE" id="PS50156">
    <property type="entry name" value="SSD"/>
    <property type="match status" value="1"/>
</dbReference>
<protein>
    <recommendedName>
        <fullName evidence="4">SSD domain-containing protein</fullName>
    </recommendedName>
</protein>
<dbReference type="EMBL" id="KZ345035">
    <property type="protein sequence ID" value="PIO76691.1"/>
    <property type="molecule type" value="Genomic_DNA"/>
</dbReference>
<gene>
    <name evidence="5" type="ORF">TELCIR_01207</name>
</gene>
<evidence type="ECO:0000259" key="4">
    <source>
        <dbReference type="PROSITE" id="PS50156"/>
    </source>
</evidence>
<feature type="signal peptide" evidence="3">
    <location>
        <begin position="1"/>
        <end position="16"/>
    </location>
</feature>
<evidence type="ECO:0000313" key="6">
    <source>
        <dbReference type="Proteomes" id="UP000230423"/>
    </source>
</evidence>
<keyword evidence="2" id="KW-0812">Transmembrane</keyword>
<dbReference type="GO" id="GO:0030659">
    <property type="term" value="C:cytoplasmic vesicle membrane"/>
    <property type="evidence" value="ECO:0007669"/>
    <property type="project" value="TreeGrafter"/>
</dbReference>